<organism evidence="3 4">
    <name type="scientific">Noviherbaspirillum humi</name>
    <dbReference type="NCBI Taxonomy" id="1688639"/>
    <lineage>
        <taxon>Bacteria</taxon>
        <taxon>Pseudomonadati</taxon>
        <taxon>Pseudomonadota</taxon>
        <taxon>Betaproteobacteria</taxon>
        <taxon>Burkholderiales</taxon>
        <taxon>Oxalobacteraceae</taxon>
        <taxon>Noviherbaspirillum</taxon>
    </lineage>
</organism>
<dbReference type="AlphaFoldDB" id="A0A239LVN9"/>
<protein>
    <submittedName>
        <fullName evidence="3">Terminase large (ATPase) subunit and inactivated derivatives</fullName>
    </submittedName>
</protein>
<keyword evidence="1" id="KW-1188">Viral release from host cell</keyword>
<evidence type="ECO:0000313" key="3">
    <source>
        <dbReference type="EMBL" id="SNT33684.1"/>
    </source>
</evidence>
<dbReference type="Gene3D" id="3.30.420.280">
    <property type="match status" value="1"/>
</dbReference>
<evidence type="ECO:0000256" key="1">
    <source>
        <dbReference type="ARBA" id="ARBA00022612"/>
    </source>
</evidence>
<dbReference type="Pfam" id="PF17289">
    <property type="entry name" value="Terminase_6C"/>
    <property type="match status" value="1"/>
</dbReference>
<dbReference type="Proteomes" id="UP000198284">
    <property type="component" value="Unassembled WGS sequence"/>
</dbReference>
<evidence type="ECO:0000313" key="4">
    <source>
        <dbReference type="Proteomes" id="UP000198284"/>
    </source>
</evidence>
<keyword evidence="4" id="KW-1185">Reference proteome</keyword>
<dbReference type="InterPro" id="IPR035421">
    <property type="entry name" value="Terminase_6C"/>
</dbReference>
<name>A0A239LVN9_9BURK</name>
<proteinExistence type="predicted"/>
<reference evidence="3 4" key="1">
    <citation type="submission" date="2017-06" db="EMBL/GenBank/DDBJ databases">
        <authorList>
            <person name="Kim H.J."/>
            <person name="Triplett B.A."/>
        </authorList>
    </citation>
    <scope>NUCLEOTIDE SEQUENCE [LARGE SCALE GENOMIC DNA]</scope>
    <source>
        <strain evidence="3 4">U15</strain>
    </source>
</reference>
<dbReference type="EMBL" id="FZOT01000026">
    <property type="protein sequence ID" value="SNT33684.1"/>
    <property type="molecule type" value="Genomic_DNA"/>
</dbReference>
<evidence type="ECO:0000259" key="2">
    <source>
        <dbReference type="Pfam" id="PF17289"/>
    </source>
</evidence>
<feature type="domain" description="Terminase large subunit gp17-like C-terminal" evidence="2">
    <location>
        <begin position="309"/>
        <end position="443"/>
    </location>
</feature>
<sequence length="472" mass="52778">MLALQEKARRKAGRKLFEYFPETGPLRRELYRQHLEFFRLGKDHPTRCFMAANRVGKTEGGGGYETVLHLTGLYPDWWDGRRFDAPIDAWAAGDTNETVRDIIQTKLLGPKEELGTGLIPRECIGEVKYRPNSNGSADYITVKHVSGGWSRLALKSYEQGRVSFQGTEKDLVWLDEESNEGIRAECVMRLMTTGGLLIETFTPLKGLTPLVLGYIGESGIDGDERVKTNGDKAFVMAGWDDVPHLSTETKARMMAECEPHLRDARSKGIPSLGAGAIYPVPEADIVIDDFPIPDHWPRAYGLDVGWNRTAGVWGAQNPDTKVWYLFSEHYVGQAEPVIHASAIKSRGDWIPGTIDPAARGRGQRDGHQLLQDYQDLGLDLTMADNGVESGLYTVWTGLSSGQIKVFKSLRNWLAEYRIYRRDEKGHIVKKNDHLMDATRYLIVTGPEIAKVKPAKKVQPLGQFYGATGWMGN</sequence>
<gene>
    <name evidence="3" type="ORF">SAMN06265795_12640</name>
</gene>
<dbReference type="Pfam" id="PF03237">
    <property type="entry name" value="Terminase_6N"/>
    <property type="match status" value="1"/>
</dbReference>
<accession>A0A239LVN9</accession>